<comment type="caution">
    <text evidence="1">The sequence shown here is derived from an EMBL/GenBank/DDBJ whole genome shotgun (WGS) entry which is preliminary data.</text>
</comment>
<dbReference type="PATRIC" id="fig|1423743.5.peg.1704"/>
<gene>
    <name evidence="2" type="ORF">FD41_GL001645</name>
    <name evidence="1" type="ORF">JCM14108_461</name>
</gene>
<reference evidence="1" key="1">
    <citation type="journal article" date="2014" name="Genome Announc.">
        <title>Draft Genome Sequences of Two Lactobacillus Strains, L. farraginis JCM 14108T and L. composti JCM 14202T, Isolated from Compost of Distilled Shochu Residue.</title>
        <authorList>
            <person name="Yuki M."/>
            <person name="Oshima K."/>
            <person name="Suda W."/>
            <person name="Kitahara M."/>
            <person name="Kitamura K."/>
            <person name="Iida T."/>
            <person name="Hattori M."/>
            <person name="Ohkuma M."/>
        </authorList>
    </citation>
    <scope>NUCLEOTIDE SEQUENCE [LARGE SCALE GENOMIC DNA]</scope>
    <source>
        <strain evidence="1">JCM 14108</strain>
    </source>
</reference>
<dbReference type="Proteomes" id="UP000019488">
    <property type="component" value="Unassembled WGS sequence"/>
</dbReference>
<protein>
    <recommendedName>
        <fullName evidence="5">Lipocalin-like domain-containing protein</fullName>
    </recommendedName>
</protein>
<evidence type="ECO:0000313" key="1">
    <source>
        <dbReference type="EMBL" id="GAF35567.1"/>
    </source>
</evidence>
<reference evidence="2 4" key="2">
    <citation type="journal article" date="2015" name="Genome Announc.">
        <title>Expanding the biotechnology potential of lactobacilli through comparative genomics of 213 strains and associated genera.</title>
        <authorList>
            <person name="Sun Z."/>
            <person name="Harris H.M."/>
            <person name="McCann A."/>
            <person name="Guo C."/>
            <person name="Argimon S."/>
            <person name="Zhang W."/>
            <person name="Yang X."/>
            <person name="Jeffery I.B."/>
            <person name="Cooney J.C."/>
            <person name="Kagawa T.F."/>
            <person name="Liu W."/>
            <person name="Song Y."/>
            <person name="Salvetti E."/>
            <person name="Wrobel A."/>
            <person name="Rasinkangas P."/>
            <person name="Parkhill J."/>
            <person name="Rea M.C."/>
            <person name="O'Sullivan O."/>
            <person name="Ritari J."/>
            <person name="Douillard F.P."/>
            <person name="Paul Ross R."/>
            <person name="Yang R."/>
            <person name="Briner A.E."/>
            <person name="Felis G.E."/>
            <person name="de Vos W.M."/>
            <person name="Barrangou R."/>
            <person name="Klaenhammer T.R."/>
            <person name="Caufield P.W."/>
            <person name="Cui Y."/>
            <person name="Zhang H."/>
            <person name="O'Toole P.W."/>
        </authorList>
    </citation>
    <scope>NUCLEOTIDE SEQUENCE [LARGE SCALE GENOMIC DNA]</scope>
    <source>
        <strain evidence="2 4">DSM 18382</strain>
    </source>
</reference>
<dbReference type="EMBL" id="AZFY01000026">
    <property type="protein sequence ID" value="KRM11038.1"/>
    <property type="molecule type" value="Genomic_DNA"/>
</dbReference>
<proteinExistence type="predicted"/>
<accession>X0PFE1</accession>
<dbReference type="AlphaFoldDB" id="X0PFE1"/>
<name>X0PFE1_9LACO</name>
<organism evidence="1 3">
    <name type="scientific">Lentilactobacillus farraginis DSM 18382 = JCM 14108</name>
    <dbReference type="NCBI Taxonomy" id="1423743"/>
    <lineage>
        <taxon>Bacteria</taxon>
        <taxon>Bacillati</taxon>
        <taxon>Bacillota</taxon>
        <taxon>Bacilli</taxon>
        <taxon>Lactobacillales</taxon>
        <taxon>Lactobacillaceae</taxon>
        <taxon>Lentilactobacillus</taxon>
    </lineage>
</organism>
<dbReference type="RefSeq" id="WP_035177929.1">
    <property type="nucleotide sequence ID" value="NZ_AZFY01000026.1"/>
</dbReference>
<evidence type="ECO:0000313" key="3">
    <source>
        <dbReference type="Proteomes" id="UP000019488"/>
    </source>
</evidence>
<evidence type="ECO:0000313" key="2">
    <source>
        <dbReference type="EMBL" id="KRM11038.1"/>
    </source>
</evidence>
<sequence length="144" mass="15967">MEINTSIKKHLIIFLDALLLFFIFAGPSVQAAAWHQGTPSALRGNWQLAAKTEAGPNGKAIIYYTLSFSKTAISTSATINGKSLEYRIRPVDYQRISKNTYLVRNHASNGNESLLTINQVNKKKMIVGNGTKNTNKMAYYKVGK</sequence>
<dbReference type="STRING" id="1423743.FD41_GL001645"/>
<dbReference type="Proteomes" id="UP000051966">
    <property type="component" value="Unassembled WGS sequence"/>
</dbReference>
<dbReference type="EMBL" id="BAKI01000003">
    <property type="protein sequence ID" value="GAF35567.1"/>
    <property type="molecule type" value="Genomic_DNA"/>
</dbReference>
<evidence type="ECO:0008006" key="5">
    <source>
        <dbReference type="Google" id="ProtNLM"/>
    </source>
</evidence>
<keyword evidence="4" id="KW-1185">Reference proteome</keyword>
<evidence type="ECO:0000313" key="4">
    <source>
        <dbReference type="Proteomes" id="UP000051966"/>
    </source>
</evidence>